<organism evidence="2 3">
    <name type="scientific">Patiria miniata</name>
    <name type="common">Bat star</name>
    <name type="synonym">Asterina miniata</name>
    <dbReference type="NCBI Taxonomy" id="46514"/>
    <lineage>
        <taxon>Eukaryota</taxon>
        <taxon>Metazoa</taxon>
        <taxon>Echinodermata</taxon>
        <taxon>Eleutherozoa</taxon>
        <taxon>Asterozoa</taxon>
        <taxon>Asteroidea</taxon>
        <taxon>Valvatacea</taxon>
        <taxon>Valvatida</taxon>
        <taxon>Asterinidae</taxon>
        <taxon>Patiria</taxon>
    </lineage>
</organism>
<name>A0A914B8S2_PATMI</name>
<evidence type="ECO:0000256" key="1">
    <source>
        <dbReference type="SAM" id="Phobius"/>
    </source>
</evidence>
<protein>
    <submittedName>
        <fullName evidence="2">Uncharacterized protein</fullName>
    </submittedName>
</protein>
<dbReference type="Proteomes" id="UP000887568">
    <property type="component" value="Unplaced"/>
</dbReference>
<dbReference type="AlphaFoldDB" id="A0A914B8S2"/>
<accession>A0A914B8S2</accession>
<evidence type="ECO:0000313" key="3">
    <source>
        <dbReference type="Proteomes" id="UP000887568"/>
    </source>
</evidence>
<evidence type="ECO:0000313" key="2">
    <source>
        <dbReference type="EnsemblMetazoa" id="XP_038072230.1"/>
    </source>
</evidence>
<sequence length="188" mass="21246">MITPVIMERTGLRYSSRRPAPGVVAGLFCGCILVVAFFESVTKSMCLLAMVALTRYYIAGKPFTDPKPVVLQDVMATLHLKNVLETVYTLETVVKEEHLQLRCRETPGLLILKSTVTTKRQNPNSLFSIVELPEDIVSSISSAIRILKIPNSEVVKFVKDFADKFECRNSERAMKIEYYRLREEIAIS</sequence>
<keyword evidence="3" id="KW-1185">Reference proteome</keyword>
<reference evidence="2" key="1">
    <citation type="submission" date="2022-11" db="UniProtKB">
        <authorList>
            <consortium name="EnsemblMetazoa"/>
        </authorList>
    </citation>
    <scope>IDENTIFICATION</scope>
</reference>
<feature type="transmembrane region" description="Helical" evidence="1">
    <location>
        <begin position="20"/>
        <end position="38"/>
    </location>
</feature>
<dbReference type="RefSeq" id="XP_038072230.1">
    <property type="nucleotide sequence ID" value="XM_038216302.1"/>
</dbReference>
<keyword evidence="1" id="KW-1133">Transmembrane helix</keyword>
<dbReference type="GeneID" id="119737972"/>
<dbReference type="EnsemblMetazoa" id="XM_038216302.1">
    <property type="protein sequence ID" value="XP_038072230.1"/>
    <property type="gene ID" value="LOC119737972"/>
</dbReference>
<keyword evidence="1" id="KW-0812">Transmembrane</keyword>
<keyword evidence="1" id="KW-0472">Membrane</keyword>
<proteinExistence type="predicted"/>